<dbReference type="AlphaFoldDB" id="A0A8J4UNW4"/>
<gene>
    <name evidence="1" type="ORF">DAT39_002883</name>
</gene>
<accession>A0A8J4UNW4</accession>
<sequence length="73" mass="8477">MVEQFIRVKKKTRKMYSTVHRRGGKSKSVGGYVPTHVITFVCIYTVGEWMGGEVEKKGGWEELGERRCWTDDH</sequence>
<evidence type="ECO:0000313" key="2">
    <source>
        <dbReference type="Proteomes" id="UP000727407"/>
    </source>
</evidence>
<dbReference type="Proteomes" id="UP000727407">
    <property type="component" value="Unassembled WGS sequence"/>
</dbReference>
<dbReference type="EMBL" id="QNUK01000022">
    <property type="protein sequence ID" value="KAF5907464.1"/>
    <property type="molecule type" value="Genomic_DNA"/>
</dbReference>
<proteinExistence type="predicted"/>
<organism evidence="1 2">
    <name type="scientific">Clarias magur</name>
    <name type="common">Asian catfish</name>
    <name type="synonym">Macropteronotus magur</name>
    <dbReference type="NCBI Taxonomy" id="1594786"/>
    <lineage>
        <taxon>Eukaryota</taxon>
        <taxon>Metazoa</taxon>
        <taxon>Chordata</taxon>
        <taxon>Craniata</taxon>
        <taxon>Vertebrata</taxon>
        <taxon>Euteleostomi</taxon>
        <taxon>Actinopterygii</taxon>
        <taxon>Neopterygii</taxon>
        <taxon>Teleostei</taxon>
        <taxon>Ostariophysi</taxon>
        <taxon>Siluriformes</taxon>
        <taxon>Clariidae</taxon>
        <taxon>Clarias</taxon>
    </lineage>
</organism>
<protein>
    <submittedName>
        <fullName evidence="1">Uncharacterized protein</fullName>
    </submittedName>
</protein>
<comment type="caution">
    <text evidence="1">The sequence shown here is derived from an EMBL/GenBank/DDBJ whole genome shotgun (WGS) entry which is preliminary data.</text>
</comment>
<name>A0A8J4UNW4_CLAMG</name>
<keyword evidence="2" id="KW-1185">Reference proteome</keyword>
<reference evidence="1" key="1">
    <citation type="submission" date="2020-07" db="EMBL/GenBank/DDBJ databases">
        <title>Clarias magur genome sequencing, assembly and annotation.</title>
        <authorList>
            <person name="Kushwaha B."/>
            <person name="Kumar R."/>
            <person name="Das P."/>
            <person name="Joshi C.G."/>
            <person name="Kumar D."/>
            <person name="Nagpure N.S."/>
            <person name="Pandey M."/>
            <person name="Agarwal S."/>
            <person name="Srivastava S."/>
            <person name="Singh M."/>
            <person name="Sahoo L."/>
            <person name="Jayasankar P."/>
            <person name="Meher P.K."/>
            <person name="Koringa P.G."/>
            <person name="Iquebal M.A."/>
            <person name="Das S.P."/>
            <person name="Bit A."/>
            <person name="Patnaik S."/>
            <person name="Patel N."/>
            <person name="Shah T.M."/>
            <person name="Hinsu A."/>
            <person name="Jena J.K."/>
        </authorList>
    </citation>
    <scope>NUCLEOTIDE SEQUENCE</scope>
    <source>
        <strain evidence="1">CIFAMagur01</strain>
        <tissue evidence="1">Testis</tissue>
    </source>
</reference>
<evidence type="ECO:0000313" key="1">
    <source>
        <dbReference type="EMBL" id="KAF5907464.1"/>
    </source>
</evidence>